<dbReference type="SUPFAM" id="SSF53335">
    <property type="entry name" value="S-adenosyl-L-methionine-dependent methyltransferases"/>
    <property type="match status" value="1"/>
</dbReference>
<dbReference type="Pfam" id="PF05050">
    <property type="entry name" value="Methyltransf_21"/>
    <property type="match status" value="1"/>
</dbReference>
<gene>
    <name evidence="2" type="ORF">A2785_00295</name>
</gene>
<dbReference type="Proteomes" id="UP000179069">
    <property type="component" value="Unassembled WGS sequence"/>
</dbReference>
<dbReference type="InterPro" id="IPR029063">
    <property type="entry name" value="SAM-dependent_MTases_sf"/>
</dbReference>
<dbReference type="PANTHER" id="PTHR34203:SF15">
    <property type="entry name" value="SLL1173 PROTEIN"/>
    <property type="match status" value="1"/>
</dbReference>
<evidence type="ECO:0000313" key="2">
    <source>
        <dbReference type="EMBL" id="OGY16376.1"/>
    </source>
</evidence>
<accession>A0A1G1VLW7</accession>
<dbReference type="EMBL" id="MHCI01000017">
    <property type="protein sequence ID" value="OGY16376.1"/>
    <property type="molecule type" value="Genomic_DNA"/>
</dbReference>
<sequence>MVIDQMYQFLPTAFKNVADSEMVMRMLRPQMRSHFREFVSPGDLVFDVGANVGALTQVYLDLGARVVCIEPQPYCLTKLHKRFDGNSRVTIVPKGVAHEEGRLPLFISSGAHTTSTFSKKVIRQSLLNNRNWDSSVEVPVTTLNALIQEYGTPDFCKIDIEGFEEQAFQALDFRLPALSFEFHREFLDEARRCVEYLQELGAALFNYSLFFNYSLQKSPWYTSEQLFRELAHRGKILNGYLRGDIYARLP</sequence>
<evidence type="ECO:0000313" key="3">
    <source>
        <dbReference type="Proteomes" id="UP000179069"/>
    </source>
</evidence>
<name>A0A1G1VLW7_9BACT</name>
<dbReference type="AlphaFoldDB" id="A0A1G1VLW7"/>
<dbReference type="PANTHER" id="PTHR34203">
    <property type="entry name" value="METHYLTRANSFERASE, FKBM FAMILY PROTEIN"/>
    <property type="match status" value="1"/>
</dbReference>
<feature type="domain" description="Methyltransferase FkbM" evidence="1">
    <location>
        <begin position="47"/>
        <end position="199"/>
    </location>
</feature>
<reference evidence="2 3" key="1">
    <citation type="journal article" date="2016" name="Nat. Commun.">
        <title>Thousands of microbial genomes shed light on interconnected biogeochemical processes in an aquifer system.</title>
        <authorList>
            <person name="Anantharaman K."/>
            <person name="Brown C.T."/>
            <person name="Hug L.A."/>
            <person name="Sharon I."/>
            <person name="Castelle C.J."/>
            <person name="Probst A.J."/>
            <person name="Thomas B.C."/>
            <person name="Singh A."/>
            <person name="Wilkins M.J."/>
            <person name="Karaoz U."/>
            <person name="Brodie E.L."/>
            <person name="Williams K.H."/>
            <person name="Hubbard S.S."/>
            <person name="Banfield J.F."/>
        </authorList>
    </citation>
    <scope>NUCLEOTIDE SEQUENCE [LARGE SCALE GENOMIC DNA]</scope>
</reference>
<evidence type="ECO:0000259" key="1">
    <source>
        <dbReference type="Pfam" id="PF05050"/>
    </source>
</evidence>
<dbReference type="InterPro" id="IPR006342">
    <property type="entry name" value="FkbM_mtfrase"/>
</dbReference>
<proteinExistence type="predicted"/>
<dbReference type="NCBIfam" id="TIGR01444">
    <property type="entry name" value="fkbM_fam"/>
    <property type="match status" value="1"/>
</dbReference>
<organism evidence="2 3">
    <name type="scientific">Candidatus Chisholmbacteria bacterium RIFCSPHIGHO2_01_FULL_49_18</name>
    <dbReference type="NCBI Taxonomy" id="1797590"/>
    <lineage>
        <taxon>Bacteria</taxon>
        <taxon>Candidatus Chisholmiibacteriota</taxon>
    </lineage>
</organism>
<comment type="caution">
    <text evidence="2">The sequence shown here is derived from an EMBL/GenBank/DDBJ whole genome shotgun (WGS) entry which is preliminary data.</text>
</comment>
<dbReference type="Gene3D" id="3.40.50.150">
    <property type="entry name" value="Vaccinia Virus protein VP39"/>
    <property type="match status" value="1"/>
</dbReference>
<dbReference type="InterPro" id="IPR052514">
    <property type="entry name" value="SAM-dependent_MTase"/>
</dbReference>
<protein>
    <recommendedName>
        <fullName evidence="1">Methyltransferase FkbM domain-containing protein</fullName>
    </recommendedName>
</protein>